<dbReference type="EMBL" id="CAJNRD030001114">
    <property type="protein sequence ID" value="CAG5073785.1"/>
    <property type="molecule type" value="Genomic_DNA"/>
</dbReference>
<dbReference type="Gene3D" id="2.20.25.240">
    <property type="match status" value="1"/>
</dbReference>
<dbReference type="SUPFAM" id="SSF57850">
    <property type="entry name" value="RING/U-box"/>
    <property type="match status" value="1"/>
</dbReference>
<comment type="caution">
    <text evidence="5">The sequence shown here is derived from an EMBL/GenBank/DDBJ whole genome shotgun (WGS) entry which is preliminary data.</text>
</comment>
<proteinExistence type="predicted"/>
<feature type="domain" description="RING-type" evidence="4">
    <location>
        <begin position="484"/>
        <end position="528"/>
    </location>
</feature>
<evidence type="ECO:0000256" key="2">
    <source>
        <dbReference type="ARBA" id="ARBA00022833"/>
    </source>
</evidence>
<evidence type="ECO:0000313" key="5">
    <source>
        <dbReference type="EMBL" id="CAG5073785.1"/>
    </source>
</evidence>
<evidence type="ECO:0000256" key="3">
    <source>
        <dbReference type="PROSITE-ProRule" id="PRU00175"/>
    </source>
</evidence>
<dbReference type="GO" id="GO:0008270">
    <property type="term" value="F:zinc ion binding"/>
    <property type="evidence" value="ECO:0007669"/>
    <property type="project" value="UniProtKB-KW"/>
</dbReference>
<organism evidence="5 6">
    <name type="scientific">Cotesia congregata</name>
    <name type="common">Parasitoid wasp</name>
    <name type="synonym">Apanteles congregatus</name>
    <dbReference type="NCBI Taxonomy" id="51543"/>
    <lineage>
        <taxon>Eukaryota</taxon>
        <taxon>Metazoa</taxon>
        <taxon>Ecdysozoa</taxon>
        <taxon>Arthropoda</taxon>
        <taxon>Hexapoda</taxon>
        <taxon>Insecta</taxon>
        <taxon>Pterygota</taxon>
        <taxon>Neoptera</taxon>
        <taxon>Endopterygota</taxon>
        <taxon>Hymenoptera</taxon>
        <taxon>Apocrita</taxon>
        <taxon>Ichneumonoidea</taxon>
        <taxon>Braconidae</taxon>
        <taxon>Microgastrinae</taxon>
        <taxon>Cotesia</taxon>
    </lineage>
</organism>
<evidence type="ECO:0000256" key="1">
    <source>
        <dbReference type="ARBA" id="ARBA00022771"/>
    </source>
</evidence>
<reference evidence="5" key="1">
    <citation type="submission" date="2021-04" db="EMBL/GenBank/DDBJ databases">
        <authorList>
            <person name="Chebbi M.A.C M."/>
        </authorList>
    </citation>
    <scope>NUCLEOTIDE SEQUENCE</scope>
</reference>
<accession>A0A8J2H1I4</accession>
<dbReference type="Proteomes" id="UP000786811">
    <property type="component" value="Unassembled WGS sequence"/>
</dbReference>
<dbReference type="PROSITE" id="PS50089">
    <property type="entry name" value="ZF_RING_2"/>
    <property type="match status" value="1"/>
</dbReference>
<evidence type="ECO:0000313" key="6">
    <source>
        <dbReference type="Proteomes" id="UP000786811"/>
    </source>
</evidence>
<dbReference type="InterPro" id="IPR013083">
    <property type="entry name" value="Znf_RING/FYVE/PHD"/>
</dbReference>
<name>A0A8J2H1I4_COTCN</name>
<keyword evidence="1 3" id="KW-0479">Metal-binding</keyword>
<dbReference type="InterPro" id="IPR001841">
    <property type="entry name" value="Znf_RING"/>
</dbReference>
<dbReference type="Gene3D" id="3.30.40.10">
    <property type="entry name" value="Zinc/RING finger domain, C3HC4 (zinc finger)"/>
    <property type="match status" value="1"/>
</dbReference>
<keyword evidence="1 3" id="KW-0863">Zinc-finger</keyword>
<dbReference type="Pfam" id="PF13920">
    <property type="entry name" value="zf-C3HC4_3"/>
    <property type="match status" value="1"/>
</dbReference>
<sequence length="539" mass="63292">MSNICFHHGQKTLARRRIPMISIDGYEYMCSKAFPGGMYVICKYKERKNCKFRGKLINNQLTISRNHDHARVSDAEKIYNFERSLYEEVTTHHFKSLRIIYDEISLLHHEAAIHVTWVDIYPKMLRWRRQIKPPIPNSIDQYINLIEMPEWNMYTSHNQTNITVITIEDNDHSKSIIYADLEFLRSLNNVFELYIDATFKVVPRKPAFCQLLTIFRIGSRFTYESVLTYFSINLAPHLHPLAINTDFERALGTAIERIYPGVTHTRCYFHLCQAVMKRVKKLKLLNGIYENDARRLFLQKLLVLPLLPAEDIELAFYWIVSTTVPVILIYFKKLLKYFHSQWIRRTRPELYSVFLRVFRTNNFSEAYNKVLNVRFGTHPNIWDFTEKILILQELKQTEYASLQIGNQVTGHSRRRETLKNEIIHRAWDLYQNNQFGIPQFINCVSHLINELKNGRAVEVQQVNDFIIGVPIGIEFIVGEHITDCVVCEQNITNHICLPCNHWFGCSQCVENMRALLARVNANLSCPTCANVVDSFEMIF</sequence>
<protein>
    <recommendedName>
        <fullName evidence="4">RING-type domain-containing protein</fullName>
    </recommendedName>
</protein>
<dbReference type="AlphaFoldDB" id="A0A8J2H1I4"/>
<gene>
    <name evidence="5" type="ORF">HICCMSTLAB_LOCUS603</name>
</gene>
<keyword evidence="2" id="KW-0862">Zinc</keyword>
<evidence type="ECO:0000259" key="4">
    <source>
        <dbReference type="PROSITE" id="PS50089"/>
    </source>
</evidence>
<keyword evidence="6" id="KW-1185">Reference proteome</keyword>
<dbReference type="OrthoDB" id="90756at2759"/>